<sequence>MPELLSVDQAEAMSTEQVHDLYRRYVSRSQVSLIGSFGFGRDLVDHAEGAWIHLCDGRRILDFTGGVGVLNHGHNHPRILAARRRFQERRRMEVHKNYLSPYVAALSHNLAQLLPGDLNISYFPNSGAEAVEGALKLAYKYHRGHRGTVLHTDIAFHGKLLGAGSLTASPEVHFPYPRIPGTDTFAYDDLDSFRLALERHVSAAGECDVYAVVLEPFSASSLRECSPRFLREVRRICTERGIVLIFDEVYTGWGKTGALFYFMHHPGLVPDVVTTSKSFGGGKASISGYIAREPIARAAYDNLADATLHSTTYYGFGEETATALEAVAVAVEEDFSGRALELGERLGEGLSRVAARHPKLVRRVEGRGALHGVFLTPGPQLPAGLRQKLPTTAGKDPQAVSKLLTAAVVAALYRDHGILTFFGSNRLIALIVSPPLVARDDEADLFVNALDEVLDQGASRLLAGLVREKVAG</sequence>
<evidence type="ECO:0000256" key="5">
    <source>
        <dbReference type="RuleBase" id="RU003560"/>
    </source>
</evidence>
<evidence type="ECO:0000313" key="7">
    <source>
        <dbReference type="Proteomes" id="UP001305606"/>
    </source>
</evidence>
<dbReference type="Gene3D" id="3.40.640.10">
    <property type="entry name" value="Type I PLP-dependent aspartate aminotransferase-like (Major domain)"/>
    <property type="match status" value="1"/>
</dbReference>
<reference evidence="6 7" key="1">
    <citation type="submission" date="2023-02" db="EMBL/GenBank/DDBJ databases">
        <title>Streptomyces sp. SCA4-21 with antifungal activity against Fusarium oxysporum f. sp. cubense, Streptomyces sp. SCA2-17 with antifungal activity against Fusarium oxysporum f. sp. cubense.</title>
        <authorList>
            <person name="Qi D."/>
        </authorList>
    </citation>
    <scope>NUCLEOTIDE SEQUENCE [LARGE SCALE GENOMIC DNA]</scope>
    <source>
        <strain evidence="6 7">SCA4-21</strain>
    </source>
</reference>
<dbReference type="InterPro" id="IPR015422">
    <property type="entry name" value="PyrdxlP-dep_Trfase_small"/>
</dbReference>
<evidence type="ECO:0000256" key="4">
    <source>
        <dbReference type="ARBA" id="ARBA00022898"/>
    </source>
</evidence>
<dbReference type="Proteomes" id="UP001305606">
    <property type="component" value="Chromosome"/>
</dbReference>
<evidence type="ECO:0000313" key="6">
    <source>
        <dbReference type="EMBL" id="WNE93916.1"/>
    </source>
</evidence>
<dbReference type="EMBL" id="CP117522">
    <property type="protein sequence ID" value="WNE93916.1"/>
    <property type="molecule type" value="Genomic_DNA"/>
</dbReference>
<organism evidence="6 7">
    <name type="scientific">Streptomyces luomodiensis</name>
    <dbReference type="NCBI Taxonomy" id="3026192"/>
    <lineage>
        <taxon>Bacteria</taxon>
        <taxon>Bacillati</taxon>
        <taxon>Actinomycetota</taxon>
        <taxon>Actinomycetes</taxon>
        <taxon>Kitasatosporales</taxon>
        <taxon>Streptomycetaceae</taxon>
        <taxon>Streptomyces</taxon>
    </lineage>
</organism>
<dbReference type="Pfam" id="PF00202">
    <property type="entry name" value="Aminotran_3"/>
    <property type="match status" value="1"/>
</dbReference>
<evidence type="ECO:0000256" key="2">
    <source>
        <dbReference type="ARBA" id="ARBA00022576"/>
    </source>
</evidence>
<dbReference type="SUPFAM" id="SSF53383">
    <property type="entry name" value="PLP-dependent transferases"/>
    <property type="match status" value="1"/>
</dbReference>
<dbReference type="PANTHER" id="PTHR11986">
    <property type="entry name" value="AMINOTRANSFERASE CLASS III"/>
    <property type="match status" value="1"/>
</dbReference>
<dbReference type="GO" id="GO:0008483">
    <property type="term" value="F:transaminase activity"/>
    <property type="evidence" value="ECO:0007669"/>
    <property type="project" value="UniProtKB-KW"/>
</dbReference>
<keyword evidence="2 6" id="KW-0032">Aminotransferase</keyword>
<name>A0ABY9UN65_9ACTN</name>
<dbReference type="PANTHER" id="PTHR11986:SF79">
    <property type="entry name" value="ACETYLORNITHINE AMINOTRANSFERASE, MITOCHONDRIAL"/>
    <property type="match status" value="1"/>
</dbReference>
<evidence type="ECO:0000256" key="3">
    <source>
        <dbReference type="ARBA" id="ARBA00022679"/>
    </source>
</evidence>
<gene>
    <name evidence="6" type="ORF">PS467_00510</name>
</gene>
<keyword evidence="3" id="KW-0808">Transferase</keyword>
<comment type="similarity">
    <text evidence="5">Belongs to the class-III pyridoxal-phosphate-dependent aminotransferase family.</text>
</comment>
<proteinExistence type="inferred from homology"/>
<evidence type="ECO:0000256" key="1">
    <source>
        <dbReference type="ARBA" id="ARBA00001933"/>
    </source>
</evidence>
<comment type="cofactor">
    <cofactor evidence="1">
        <name>pyridoxal 5'-phosphate</name>
        <dbReference type="ChEBI" id="CHEBI:597326"/>
    </cofactor>
</comment>
<protein>
    <submittedName>
        <fullName evidence="6">Aspartate aminotransferase family protein</fullName>
    </submittedName>
</protein>
<dbReference type="InterPro" id="IPR015424">
    <property type="entry name" value="PyrdxlP-dep_Trfase"/>
</dbReference>
<dbReference type="InterPro" id="IPR015421">
    <property type="entry name" value="PyrdxlP-dep_Trfase_major"/>
</dbReference>
<dbReference type="RefSeq" id="WP_311033410.1">
    <property type="nucleotide sequence ID" value="NZ_CP117522.1"/>
</dbReference>
<dbReference type="Gene3D" id="3.90.1150.10">
    <property type="entry name" value="Aspartate Aminotransferase, domain 1"/>
    <property type="match status" value="1"/>
</dbReference>
<dbReference type="CDD" id="cd00610">
    <property type="entry name" value="OAT_like"/>
    <property type="match status" value="1"/>
</dbReference>
<keyword evidence="4 5" id="KW-0663">Pyridoxal phosphate</keyword>
<dbReference type="InterPro" id="IPR005814">
    <property type="entry name" value="Aminotrans_3"/>
</dbReference>
<keyword evidence="7" id="KW-1185">Reference proteome</keyword>
<accession>A0ABY9UN65</accession>
<dbReference type="InterPro" id="IPR050103">
    <property type="entry name" value="Class-III_PLP-dep_AT"/>
</dbReference>